<dbReference type="AlphaFoldDB" id="A0A3D3RC10"/>
<comment type="caution">
    <text evidence="1">The sequence shown here is derived from an EMBL/GenBank/DDBJ whole genome shotgun (WGS) entry which is preliminary data.</text>
</comment>
<evidence type="ECO:0000313" key="2">
    <source>
        <dbReference type="Proteomes" id="UP000263642"/>
    </source>
</evidence>
<sequence>MRNQNTLFLIILLLLTLLPLSGCGYPAVSPKTYEISKALYSVCNQKSTDRLKTVQTLIDSSLNEKEINEREAGWLNAIVASANKGNWETATQEARRLMEDQTGR</sequence>
<gene>
    <name evidence="1" type="ORF">DIT97_25080</name>
</gene>
<dbReference type="Proteomes" id="UP000263642">
    <property type="component" value="Unassembled WGS sequence"/>
</dbReference>
<dbReference type="EMBL" id="DQAY01000150">
    <property type="protein sequence ID" value="HCO26136.1"/>
    <property type="molecule type" value="Genomic_DNA"/>
</dbReference>
<evidence type="ECO:0000313" key="1">
    <source>
        <dbReference type="EMBL" id="HCO26136.1"/>
    </source>
</evidence>
<name>A0A3D3RC10_9PLAN</name>
<reference evidence="1 2" key="1">
    <citation type="journal article" date="2018" name="Nat. Biotechnol.">
        <title>A standardized bacterial taxonomy based on genome phylogeny substantially revises the tree of life.</title>
        <authorList>
            <person name="Parks D.H."/>
            <person name="Chuvochina M."/>
            <person name="Waite D.W."/>
            <person name="Rinke C."/>
            <person name="Skarshewski A."/>
            <person name="Chaumeil P.A."/>
            <person name="Hugenholtz P."/>
        </authorList>
    </citation>
    <scope>NUCLEOTIDE SEQUENCE [LARGE SCALE GENOMIC DNA]</scope>
    <source>
        <strain evidence="1">UBA9375</strain>
    </source>
</reference>
<proteinExistence type="predicted"/>
<protein>
    <submittedName>
        <fullName evidence="1">Uncharacterized protein</fullName>
    </submittedName>
</protein>
<organism evidence="1 2">
    <name type="scientific">Gimesia maris</name>
    <dbReference type="NCBI Taxonomy" id="122"/>
    <lineage>
        <taxon>Bacteria</taxon>
        <taxon>Pseudomonadati</taxon>
        <taxon>Planctomycetota</taxon>
        <taxon>Planctomycetia</taxon>
        <taxon>Planctomycetales</taxon>
        <taxon>Planctomycetaceae</taxon>
        <taxon>Gimesia</taxon>
    </lineage>
</organism>
<accession>A0A3D3RC10</accession>